<sequence length="260" mass="27316">MATALAYVAMAAMGGPVKTAGSYLFDSSPQGQWLYQQKEALLVGPLAGLVGTYGFNAQTDADQQAVYPASHVVSSVGVDAVLSTIGAIGAKKGVKSIVEGAEGFSKKVDAADQLVRDGAKGVEGAIDDLASSKVKWVDENAGMSPRARDYNDSATGARSNPATRSGQAPALERTMPDGSTRLVKFDGVDGNVLVDRKISVVTTSKSKNQALRQSEVLSQNGLTARWEVPTQAQATRAQKMFDELGIKNISIKVIREPGNQ</sequence>
<name>I4VKY0_9GAMM</name>
<feature type="region of interest" description="Disordered" evidence="1">
    <location>
        <begin position="143"/>
        <end position="178"/>
    </location>
</feature>
<keyword evidence="3" id="KW-1185">Reference proteome</keyword>
<dbReference type="RefSeq" id="WP_007082544.1">
    <property type="nucleotide sequence ID" value="NZ_AJXU01000066.1"/>
</dbReference>
<dbReference type="EMBL" id="AJXU01000066">
    <property type="protein sequence ID" value="EIL87871.1"/>
    <property type="molecule type" value="Genomic_DNA"/>
</dbReference>
<evidence type="ECO:0000313" key="3">
    <source>
        <dbReference type="Proteomes" id="UP000004210"/>
    </source>
</evidence>
<protein>
    <submittedName>
        <fullName evidence="2">Filamentous hemagglutinin</fullName>
    </submittedName>
</protein>
<gene>
    <name evidence="2" type="ORF">UU9_14585</name>
</gene>
<organism evidence="2 3">
    <name type="scientific">Rhodanobacter fulvus Jip2</name>
    <dbReference type="NCBI Taxonomy" id="1163408"/>
    <lineage>
        <taxon>Bacteria</taxon>
        <taxon>Pseudomonadati</taxon>
        <taxon>Pseudomonadota</taxon>
        <taxon>Gammaproteobacteria</taxon>
        <taxon>Lysobacterales</taxon>
        <taxon>Rhodanobacteraceae</taxon>
        <taxon>Rhodanobacter</taxon>
    </lineage>
</organism>
<feature type="compositionally biased region" description="Polar residues" evidence="1">
    <location>
        <begin position="152"/>
        <end position="166"/>
    </location>
</feature>
<proteinExistence type="predicted"/>
<dbReference type="AlphaFoldDB" id="I4VKY0"/>
<accession>I4VKY0</accession>
<reference evidence="2 3" key="1">
    <citation type="journal article" date="2012" name="J. Bacteriol.">
        <title>Genome sequences for six rhodanobacter strains, isolated from soils and the terrestrial subsurface, with variable denitrification capabilities.</title>
        <authorList>
            <person name="Kostka J.E."/>
            <person name="Green S.J."/>
            <person name="Rishishwar L."/>
            <person name="Prakash O."/>
            <person name="Katz L.S."/>
            <person name="Marino-Ramirez L."/>
            <person name="Jordan I.K."/>
            <person name="Munk C."/>
            <person name="Ivanova N."/>
            <person name="Mikhailova N."/>
            <person name="Watson D.B."/>
            <person name="Brown S.D."/>
            <person name="Palumbo A.V."/>
            <person name="Brooks S.C."/>
        </authorList>
    </citation>
    <scope>NUCLEOTIDE SEQUENCE [LARGE SCALE GENOMIC DNA]</scope>
    <source>
        <strain evidence="3">Jip2T</strain>
    </source>
</reference>
<dbReference type="eggNOG" id="COG3210">
    <property type="taxonomic scope" value="Bacteria"/>
</dbReference>
<evidence type="ECO:0000256" key="1">
    <source>
        <dbReference type="SAM" id="MobiDB-lite"/>
    </source>
</evidence>
<dbReference type="Proteomes" id="UP000004210">
    <property type="component" value="Unassembled WGS sequence"/>
</dbReference>
<evidence type="ECO:0000313" key="2">
    <source>
        <dbReference type="EMBL" id="EIL87871.1"/>
    </source>
</evidence>
<comment type="caution">
    <text evidence="2">The sequence shown here is derived from an EMBL/GenBank/DDBJ whole genome shotgun (WGS) entry which is preliminary data.</text>
</comment>